<protein>
    <submittedName>
        <fullName evidence="1">Uncharacterized protein</fullName>
    </submittedName>
</protein>
<dbReference type="Proteomes" id="UP000020773">
    <property type="component" value="Unassembled WGS sequence"/>
</dbReference>
<reference evidence="1 2" key="1">
    <citation type="submission" date="2014-02" db="EMBL/GenBank/DDBJ databases">
        <authorList>
            <person name="Sears C."/>
            <person name="Carroll K."/>
            <person name="Sack B.R."/>
            <person name="Qadri F."/>
            <person name="Myers L.L."/>
            <person name="Chung G.-T."/>
            <person name="Escheverria P."/>
            <person name="Fraser C.M."/>
            <person name="Sadzewicz L."/>
            <person name="Shefchek K.A."/>
            <person name="Tallon L."/>
            <person name="Das S.P."/>
            <person name="Daugherty S."/>
            <person name="Mongodin E.F."/>
        </authorList>
    </citation>
    <scope>NUCLEOTIDE SEQUENCE [LARGE SCALE GENOMIC DNA]</scope>
    <source>
        <strain evidence="2">3998T(B)3</strain>
    </source>
</reference>
<accession>A0A015X5F8</accession>
<dbReference type="AlphaFoldDB" id="A0A015X5F8"/>
<organism evidence="1 2">
    <name type="scientific">Bacteroides fragilis str. 3998T(B)3</name>
    <dbReference type="NCBI Taxonomy" id="1339316"/>
    <lineage>
        <taxon>Bacteria</taxon>
        <taxon>Pseudomonadati</taxon>
        <taxon>Bacteroidota</taxon>
        <taxon>Bacteroidia</taxon>
        <taxon>Bacteroidales</taxon>
        <taxon>Bacteroidaceae</taxon>
        <taxon>Bacteroides</taxon>
    </lineage>
</organism>
<dbReference type="EMBL" id="JGDB01000378">
    <property type="protein sequence ID" value="EXY87800.1"/>
    <property type="molecule type" value="Genomic_DNA"/>
</dbReference>
<gene>
    <name evidence="1" type="ORF">M125_5571</name>
</gene>
<dbReference type="PATRIC" id="fig|1339316.3.peg.5242"/>
<evidence type="ECO:0000313" key="1">
    <source>
        <dbReference type="EMBL" id="EXY87800.1"/>
    </source>
</evidence>
<dbReference type="GeneID" id="49204102"/>
<evidence type="ECO:0000313" key="2">
    <source>
        <dbReference type="Proteomes" id="UP000020773"/>
    </source>
</evidence>
<proteinExistence type="predicted"/>
<dbReference type="RefSeq" id="WP_005634557.1">
    <property type="nucleotide sequence ID" value="NZ_JGDB01000378.1"/>
</dbReference>
<name>A0A015X5F8_BACFG</name>
<comment type="caution">
    <text evidence="1">The sequence shown here is derived from an EMBL/GenBank/DDBJ whole genome shotgun (WGS) entry which is preliminary data.</text>
</comment>
<sequence length="72" mass="8144">MIANFALTSLVIRKDDRWNRNVLRILKQGEQYQFNGYGDECRSLERNFFAAGVTISAIVGKNGSGGRNYLET</sequence>